<protein>
    <submittedName>
        <fullName evidence="3">Uncharacterized protein</fullName>
    </submittedName>
</protein>
<feature type="compositionally biased region" description="Acidic residues" evidence="1">
    <location>
        <begin position="76"/>
        <end position="89"/>
    </location>
</feature>
<comment type="caution">
    <text evidence="3">The sequence shown here is derived from an EMBL/GenBank/DDBJ whole genome shotgun (WGS) entry which is preliminary data.</text>
</comment>
<dbReference type="EMBL" id="CAJNOH010006539">
    <property type="protein sequence ID" value="CAF1435310.1"/>
    <property type="molecule type" value="Genomic_DNA"/>
</dbReference>
<sequence length="185" mass="21529">MHTVVDQNESSKYIVNLVHFLVDHLQQLVSLCISFKSTSSSTPCFPPTIRRQLYEWSLNRSYPLRSSSFEIHDESTLDETDSSEDEFEANECHEHEESAEAMEESDSHSESQEATTESDGQSGEEFSLVYMKKVLNYYDETDKNGKRTHSWKVVTHRFRRIHHQQDISRFREYVCLGGSVRQKPA</sequence>
<feature type="region of interest" description="Disordered" evidence="1">
    <location>
        <begin position="72"/>
        <end position="123"/>
    </location>
</feature>
<evidence type="ECO:0000256" key="1">
    <source>
        <dbReference type="SAM" id="MobiDB-lite"/>
    </source>
</evidence>
<accession>A0A816DF66</accession>
<proteinExistence type="predicted"/>
<gene>
    <name evidence="3" type="ORF">JXQ802_LOCUS52225</name>
    <name evidence="2" type="ORF">PYM288_LOCUS35928</name>
</gene>
<dbReference type="Proteomes" id="UP000663854">
    <property type="component" value="Unassembled WGS sequence"/>
</dbReference>
<feature type="compositionally biased region" description="Polar residues" evidence="1">
    <location>
        <begin position="112"/>
        <end position="121"/>
    </location>
</feature>
<name>A0A816DF66_9BILA</name>
<dbReference type="EMBL" id="CAJNOL010008116">
    <property type="protein sequence ID" value="CAF1633924.1"/>
    <property type="molecule type" value="Genomic_DNA"/>
</dbReference>
<reference evidence="3" key="1">
    <citation type="submission" date="2021-02" db="EMBL/GenBank/DDBJ databases">
        <authorList>
            <person name="Nowell W R."/>
        </authorList>
    </citation>
    <scope>NUCLEOTIDE SEQUENCE</scope>
</reference>
<dbReference type="AlphaFoldDB" id="A0A816DF66"/>
<keyword evidence="4" id="KW-1185">Reference proteome</keyword>
<evidence type="ECO:0000313" key="3">
    <source>
        <dbReference type="EMBL" id="CAF1633924.1"/>
    </source>
</evidence>
<organism evidence="3 4">
    <name type="scientific">Rotaria sordida</name>
    <dbReference type="NCBI Taxonomy" id="392033"/>
    <lineage>
        <taxon>Eukaryota</taxon>
        <taxon>Metazoa</taxon>
        <taxon>Spiralia</taxon>
        <taxon>Gnathifera</taxon>
        <taxon>Rotifera</taxon>
        <taxon>Eurotatoria</taxon>
        <taxon>Bdelloidea</taxon>
        <taxon>Philodinida</taxon>
        <taxon>Philodinidae</taxon>
        <taxon>Rotaria</taxon>
    </lineage>
</organism>
<dbReference type="Proteomes" id="UP000663870">
    <property type="component" value="Unassembled WGS sequence"/>
</dbReference>
<evidence type="ECO:0000313" key="2">
    <source>
        <dbReference type="EMBL" id="CAF1435310.1"/>
    </source>
</evidence>
<evidence type="ECO:0000313" key="4">
    <source>
        <dbReference type="Proteomes" id="UP000663870"/>
    </source>
</evidence>